<dbReference type="Pfam" id="PF01037">
    <property type="entry name" value="AsnC_trans_reg"/>
    <property type="match status" value="1"/>
</dbReference>
<reference evidence="5 6" key="2">
    <citation type="submission" date="2019-09" db="EMBL/GenBank/DDBJ databases">
        <authorList>
            <person name="Jin C."/>
        </authorList>
    </citation>
    <scope>NUCLEOTIDE SEQUENCE [LARGE SCALE GENOMIC DNA]</scope>
    <source>
        <strain evidence="5 6">AN110305</strain>
    </source>
</reference>
<protein>
    <submittedName>
        <fullName evidence="5">Lrp/AsnC family transcriptional regulator</fullName>
    </submittedName>
</protein>
<keyword evidence="3" id="KW-0804">Transcription</keyword>
<dbReference type="InterPro" id="IPR000485">
    <property type="entry name" value="AsnC-type_HTH_dom"/>
</dbReference>
<dbReference type="InterPro" id="IPR011008">
    <property type="entry name" value="Dimeric_a/b-barrel"/>
</dbReference>
<evidence type="ECO:0000256" key="3">
    <source>
        <dbReference type="ARBA" id="ARBA00023163"/>
    </source>
</evidence>
<sequence length="337" mass="35786">MPAPHRSNDADQNGLVLDDLDRGLIHALHLDGRAPFNRIGAVLGVSTQTVARRYRRLRADAALRVVGLADPHRAGQARWLARLTASPHTAQELANALARRPDTAWVKLASGGTEIVAVVDTPTGAAAGHSLLLHDIPRTTSITSVSAHYLLHTYLGGPTAWRGHTNALDEQQQRQLRPPARVGEPTARQAVTDADEDLLAVLGRDGRASQADLAEATGWSPATVARRLTDLHTGGALFYDVEISSTLFGATTEALLWMAVTPAHLDAVATALAAHEELAFVAATTGPTNLVAHALCADPAALHRYLTHRLGALDAIRTLETAPVLRTLKSAGPLLRA</sequence>
<accession>A0A5B2WYF8</accession>
<dbReference type="Gene3D" id="3.30.70.920">
    <property type="match status" value="1"/>
</dbReference>
<dbReference type="PANTHER" id="PTHR30154:SF34">
    <property type="entry name" value="TRANSCRIPTIONAL REGULATOR AZLB"/>
    <property type="match status" value="1"/>
</dbReference>
<dbReference type="SUPFAM" id="SSF46785">
    <property type="entry name" value="Winged helix' DNA-binding domain"/>
    <property type="match status" value="2"/>
</dbReference>
<keyword evidence="2" id="KW-0238">DNA-binding</keyword>
<evidence type="ECO:0000313" key="6">
    <source>
        <dbReference type="Proteomes" id="UP000323454"/>
    </source>
</evidence>
<dbReference type="GO" id="GO:0043200">
    <property type="term" value="P:response to amino acid"/>
    <property type="evidence" value="ECO:0007669"/>
    <property type="project" value="TreeGrafter"/>
</dbReference>
<proteinExistence type="predicted"/>
<reference evidence="5 6" key="1">
    <citation type="submission" date="2019-09" db="EMBL/GenBank/DDBJ databases">
        <title>Goodfellowia gen. nov., a new genus of the Pseudonocardineae related to Actinoalloteichus, containing Goodfellowia coeruleoviolacea gen. nov., comb. nov. gen. nov., comb. nov.</title>
        <authorList>
            <person name="Labeda D."/>
        </authorList>
    </citation>
    <scope>NUCLEOTIDE SEQUENCE [LARGE SCALE GENOMIC DNA]</scope>
    <source>
        <strain evidence="5 6">AN110305</strain>
    </source>
</reference>
<dbReference type="InterPro" id="IPR036390">
    <property type="entry name" value="WH_DNA-bd_sf"/>
</dbReference>
<dbReference type="InterPro" id="IPR019888">
    <property type="entry name" value="Tscrpt_reg_AsnC-like"/>
</dbReference>
<evidence type="ECO:0000313" key="5">
    <source>
        <dbReference type="EMBL" id="KAA2255449.1"/>
    </source>
</evidence>
<gene>
    <name evidence="5" type="ORF">F0L68_28180</name>
</gene>
<evidence type="ECO:0000256" key="1">
    <source>
        <dbReference type="ARBA" id="ARBA00023015"/>
    </source>
</evidence>
<dbReference type="EMBL" id="VUOB01000056">
    <property type="protein sequence ID" value="KAA2255449.1"/>
    <property type="molecule type" value="Genomic_DNA"/>
</dbReference>
<feature type="domain" description="HTH asnC-type" evidence="4">
    <location>
        <begin position="17"/>
        <end position="77"/>
    </location>
</feature>
<evidence type="ECO:0000256" key="2">
    <source>
        <dbReference type="ARBA" id="ARBA00023125"/>
    </source>
</evidence>
<comment type="caution">
    <text evidence="5">The sequence shown here is derived from an EMBL/GenBank/DDBJ whole genome shotgun (WGS) entry which is preliminary data.</text>
</comment>
<dbReference type="AlphaFoldDB" id="A0A5B2WYF8"/>
<dbReference type="GO" id="GO:0043565">
    <property type="term" value="F:sequence-specific DNA binding"/>
    <property type="evidence" value="ECO:0007669"/>
    <property type="project" value="InterPro"/>
</dbReference>
<dbReference type="Pfam" id="PF13404">
    <property type="entry name" value="HTH_AsnC-type"/>
    <property type="match status" value="2"/>
</dbReference>
<dbReference type="PROSITE" id="PS50956">
    <property type="entry name" value="HTH_ASNC_2"/>
    <property type="match status" value="1"/>
</dbReference>
<dbReference type="SMART" id="SM00344">
    <property type="entry name" value="HTH_ASNC"/>
    <property type="match status" value="2"/>
</dbReference>
<dbReference type="GO" id="GO:0005829">
    <property type="term" value="C:cytosol"/>
    <property type="evidence" value="ECO:0007669"/>
    <property type="project" value="TreeGrafter"/>
</dbReference>
<dbReference type="OrthoDB" id="3453230at2"/>
<dbReference type="PRINTS" id="PR00033">
    <property type="entry name" value="HTHASNC"/>
</dbReference>
<dbReference type="PANTHER" id="PTHR30154">
    <property type="entry name" value="LEUCINE-RESPONSIVE REGULATORY PROTEIN"/>
    <property type="match status" value="1"/>
</dbReference>
<dbReference type="InterPro" id="IPR036388">
    <property type="entry name" value="WH-like_DNA-bd_sf"/>
</dbReference>
<dbReference type="InterPro" id="IPR019887">
    <property type="entry name" value="Tscrpt_reg_AsnC/Lrp_C"/>
</dbReference>
<evidence type="ECO:0000259" key="4">
    <source>
        <dbReference type="PROSITE" id="PS50956"/>
    </source>
</evidence>
<organism evidence="5 6">
    <name type="scientific">Solihabitans fulvus</name>
    <dbReference type="NCBI Taxonomy" id="1892852"/>
    <lineage>
        <taxon>Bacteria</taxon>
        <taxon>Bacillati</taxon>
        <taxon>Actinomycetota</taxon>
        <taxon>Actinomycetes</taxon>
        <taxon>Pseudonocardiales</taxon>
        <taxon>Pseudonocardiaceae</taxon>
        <taxon>Solihabitans</taxon>
    </lineage>
</organism>
<dbReference type="Gene3D" id="1.10.10.10">
    <property type="entry name" value="Winged helix-like DNA-binding domain superfamily/Winged helix DNA-binding domain"/>
    <property type="match status" value="2"/>
</dbReference>
<keyword evidence="6" id="KW-1185">Reference proteome</keyword>
<dbReference type="SUPFAM" id="SSF54909">
    <property type="entry name" value="Dimeric alpha+beta barrel"/>
    <property type="match status" value="1"/>
</dbReference>
<dbReference type="Proteomes" id="UP000323454">
    <property type="component" value="Unassembled WGS sequence"/>
</dbReference>
<keyword evidence="1" id="KW-0805">Transcription regulation</keyword>
<name>A0A5B2WYF8_9PSEU</name>